<dbReference type="InterPro" id="IPR013083">
    <property type="entry name" value="Znf_RING/FYVE/PHD"/>
</dbReference>
<evidence type="ECO:0000313" key="14">
    <source>
        <dbReference type="Proteomes" id="UP000656804"/>
    </source>
</evidence>
<comment type="function">
    <text evidence="10">Na(+)/H(+) antiporter that extrudes sodium in exchange for external protons.</text>
</comment>
<sequence>MEIALALVVLAVVVLTVTGLAERFDLPAPLVLVVVGVVGSYLPFVPRVELEPEVVLLGLLPPLLYSASLSTSLVDFNANRRPILLLSVGLVAATTLVVGVVVHAVLPSAGWAAAFALGAVVAPPDAVAATAIAKRIGLPRRIVTILEGESLLNDAAALVALRTAVAAGAVGISAVEVGRDFVVAAGGGLLVGLVFFVVVAKVRRVVHDSLLDTGLSLVLPFAAYVAAEEIEASGVLAVVVTGLLLGHQAPVLQTAESRISERMNWRTLSFVLEHAVFLLIGLQARHLMVAVSSSQLSPGRILGVCAATLGTVVVVRLIWVFCSRYLLVRPGPDPDSGVRPPWSYTFVVGWAGMRGVVTLAAAFVLPPETPHRDVLLLAAFAVVAVTLLVQGLSLPWVARRLRVPSPDPMDDALARATLLQQASKAGERALDELEYDDRHGVVDLIRQRVDQRNFAAWERLGTTADTESPSELYARAREAMIEAERARVLEIRSTGQVPSDVVSEVLAMLDVEESMIDRSSQARSDIARAAARRPPAGSCRELDEHPLTDGPEQPVCQGCIDEGLTPVALRMCLTCGEVGCCDSSVGRHAAAHFRETQHPVIRSVEPSEDWRWCYVHHLTA</sequence>
<name>A0A930V397_9ACTN</name>
<dbReference type="PANTHER" id="PTHR10110:SF86">
    <property type="entry name" value="SODIUM_HYDROGEN EXCHANGER 7"/>
    <property type="match status" value="1"/>
</dbReference>
<comment type="caution">
    <text evidence="13">The sequence shown here is derived from an EMBL/GenBank/DDBJ whole genome shotgun (WGS) entry which is preliminary data.</text>
</comment>
<comment type="caution">
    <text evidence="10">Lacks conserved residue(s) required for the propagation of feature annotation.</text>
</comment>
<dbReference type="PROSITE" id="PS50271">
    <property type="entry name" value="ZF_UBP"/>
    <property type="match status" value="1"/>
</dbReference>
<evidence type="ECO:0000256" key="1">
    <source>
        <dbReference type="ARBA" id="ARBA00004651"/>
    </source>
</evidence>
<feature type="transmembrane region" description="Helical" evidence="10">
    <location>
        <begin position="301"/>
        <end position="321"/>
    </location>
</feature>
<evidence type="ECO:0000256" key="6">
    <source>
        <dbReference type="ARBA" id="ARBA00023053"/>
    </source>
</evidence>
<evidence type="ECO:0000256" key="9">
    <source>
        <dbReference type="ARBA" id="ARBA00023201"/>
    </source>
</evidence>
<dbReference type="Proteomes" id="UP000656804">
    <property type="component" value="Unassembled WGS sequence"/>
</dbReference>
<keyword evidence="10" id="KW-0050">Antiport</keyword>
<feature type="domain" description="UBP-type" evidence="12">
    <location>
        <begin position="531"/>
        <end position="620"/>
    </location>
</feature>
<dbReference type="RefSeq" id="WP_194505145.1">
    <property type="nucleotide sequence ID" value="NZ_JADIVZ010000016.1"/>
</dbReference>
<feature type="transmembrane region" description="Helical" evidence="10">
    <location>
        <begin position="264"/>
        <end position="281"/>
    </location>
</feature>
<keyword evidence="8 10" id="KW-0472">Membrane</keyword>
<organism evidence="13 14">
    <name type="scientific">Nocardioides acrostichi</name>
    <dbReference type="NCBI Taxonomy" id="2784339"/>
    <lineage>
        <taxon>Bacteria</taxon>
        <taxon>Bacillati</taxon>
        <taxon>Actinomycetota</taxon>
        <taxon>Actinomycetes</taxon>
        <taxon>Propionibacteriales</taxon>
        <taxon>Nocardioidaceae</taxon>
        <taxon>Nocardioides</taxon>
    </lineage>
</organism>
<feature type="transmembrane region" description="Helical" evidence="10">
    <location>
        <begin position="181"/>
        <end position="202"/>
    </location>
</feature>
<feature type="transmembrane region" description="Helical" evidence="10">
    <location>
        <begin position="154"/>
        <end position="175"/>
    </location>
</feature>
<dbReference type="Pfam" id="PF02148">
    <property type="entry name" value="zf-UBP"/>
    <property type="match status" value="1"/>
</dbReference>
<dbReference type="Gene3D" id="3.30.40.10">
    <property type="entry name" value="Zinc/RING finger domain, C3HC4 (zinc finger)"/>
    <property type="match status" value="1"/>
</dbReference>
<dbReference type="GO" id="GO:0098719">
    <property type="term" value="P:sodium ion import across plasma membrane"/>
    <property type="evidence" value="ECO:0007669"/>
    <property type="project" value="TreeGrafter"/>
</dbReference>
<keyword evidence="2 10" id="KW-0813">Transport</keyword>
<keyword evidence="4 10" id="KW-0812">Transmembrane</keyword>
<gene>
    <name evidence="13" type="ORF">ISG29_19605</name>
</gene>
<dbReference type="NCBIfam" id="TIGR00831">
    <property type="entry name" value="a_cpa1"/>
    <property type="match status" value="1"/>
</dbReference>
<keyword evidence="9 10" id="KW-0739">Sodium transport</keyword>
<dbReference type="GO" id="GO:0015385">
    <property type="term" value="F:sodium:proton antiporter activity"/>
    <property type="evidence" value="ECO:0007669"/>
    <property type="project" value="InterPro"/>
</dbReference>
<dbReference type="Pfam" id="PF00999">
    <property type="entry name" value="Na_H_Exchanger"/>
    <property type="match status" value="1"/>
</dbReference>
<dbReference type="GO" id="GO:0005886">
    <property type="term" value="C:plasma membrane"/>
    <property type="evidence" value="ECO:0007669"/>
    <property type="project" value="UniProtKB-SubCell"/>
</dbReference>
<dbReference type="InterPro" id="IPR004705">
    <property type="entry name" value="Cation/H_exchanger_CPA1_bac"/>
</dbReference>
<dbReference type="EMBL" id="JADIVZ010000016">
    <property type="protein sequence ID" value="MBF4163885.1"/>
    <property type="molecule type" value="Genomic_DNA"/>
</dbReference>
<keyword evidence="3 10" id="KW-1003">Cell membrane</keyword>
<evidence type="ECO:0000259" key="12">
    <source>
        <dbReference type="PROSITE" id="PS50271"/>
    </source>
</evidence>
<evidence type="ECO:0000256" key="8">
    <source>
        <dbReference type="ARBA" id="ARBA00023136"/>
    </source>
</evidence>
<evidence type="ECO:0000256" key="7">
    <source>
        <dbReference type="ARBA" id="ARBA00023065"/>
    </source>
</evidence>
<feature type="transmembrane region" description="Helical" evidence="10">
    <location>
        <begin position="112"/>
        <end position="133"/>
    </location>
</feature>
<evidence type="ECO:0000256" key="10">
    <source>
        <dbReference type="RuleBase" id="RU366002"/>
    </source>
</evidence>
<keyword evidence="6 10" id="KW-0915">Sodium</keyword>
<dbReference type="AlphaFoldDB" id="A0A930V397"/>
<feature type="compositionally biased region" description="Low complexity" evidence="11">
    <location>
        <begin position="520"/>
        <end position="539"/>
    </location>
</feature>
<evidence type="ECO:0000313" key="13">
    <source>
        <dbReference type="EMBL" id="MBF4163885.1"/>
    </source>
</evidence>
<comment type="similarity">
    <text evidence="10">Belongs to the monovalent cation:proton antiporter 1 (CPA1) transporter (TC 2.A.36) family.</text>
</comment>
<dbReference type="InterPro" id="IPR001607">
    <property type="entry name" value="Znf_UBP"/>
</dbReference>
<dbReference type="GO" id="GO:0051453">
    <property type="term" value="P:regulation of intracellular pH"/>
    <property type="evidence" value="ECO:0007669"/>
    <property type="project" value="TreeGrafter"/>
</dbReference>
<proteinExistence type="inferred from homology"/>
<evidence type="ECO:0000256" key="4">
    <source>
        <dbReference type="ARBA" id="ARBA00022692"/>
    </source>
</evidence>
<dbReference type="SUPFAM" id="SSF57850">
    <property type="entry name" value="RING/U-box"/>
    <property type="match status" value="1"/>
</dbReference>
<feature type="transmembrane region" description="Helical" evidence="10">
    <location>
        <begin position="377"/>
        <end position="398"/>
    </location>
</feature>
<keyword evidence="5 10" id="KW-1133">Transmembrane helix</keyword>
<dbReference type="InterPro" id="IPR006153">
    <property type="entry name" value="Cation/H_exchanger_TM"/>
</dbReference>
<dbReference type="Gene3D" id="6.10.140.1330">
    <property type="match status" value="1"/>
</dbReference>
<dbReference type="InterPro" id="IPR018422">
    <property type="entry name" value="Cation/H_exchanger_CPA1"/>
</dbReference>
<evidence type="ECO:0000256" key="11">
    <source>
        <dbReference type="SAM" id="MobiDB-lite"/>
    </source>
</evidence>
<evidence type="ECO:0000256" key="5">
    <source>
        <dbReference type="ARBA" id="ARBA00022989"/>
    </source>
</evidence>
<dbReference type="PANTHER" id="PTHR10110">
    <property type="entry name" value="SODIUM/HYDROGEN EXCHANGER"/>
    <property type="match status" value="1"/>
</dbReference>
<keyword evidence="7 10" id="KW-0406">Ion transport</keyword>
<dbReference type="GO" id="GO:0015386">
    <property type="term" value="F:potassium:proton antiporter activity"/>
    <property type="evidence" value="ECO:0007669"/>
    <property type="project" value="TreeGrafter"/>
</dbReference>
<feature type="transmembrane region" description="Helical" evidence="10">
    <location>
        <begin position="54"/>
        <end position="76"/>
    </location>
</feature>
<accession>A0A930V397</accession>
<protein>
    <submittedName>
        <fullName evidence="13">Na+/H+ antiporter</fullName>
    </submittedName>
</protein>
<comment type="subcellular location">
    <subcellularLocation>
        <location evidence="1 10">Cell membrane</location>
        <topology evidence="1 10">Multi-pass membrane protein</topology>
    </subcellularLocation>
</comment>
<feature type="transmembrane region" description="Helical" evidence="10">
    <location>
        <begin position="83"/>
        <end position="106"/>
    </location>
</feature>
<reference evidence="13" key="1">
    <citation type="submission" date="2020-11" db="EMBL/GenBank/DDBJ databases">
        <title>Nocardioides sp. CBS4Y-1, whole genome shotgun sequence.</title>
        <authorList>
            <person name="Tuo L."/>
        </authorList>
    </citation>
    <scope>NUCLEOTIDE SEQUENCE</scope>
    <source>
        <strain evidence="13">CBS4Y-1</strain>
    </source>
</reference>
<feature type="region of interest" description="Disordered" evidence="11">
    <location>
        <begin position="520"/>
        <end position="547"/>
    </location>
</feature>
<dbReference type="GO" id="GO:0008270">
    <property type="term" value="F:zinc ion binding"/>
    <property type="evidence" value="ECO:0007669"/>
    <property type="project" value="InterPro"/>
</dbReference>
<keyword evidence="14" id="KW-1185">Reference proteome</keyword>
<feature type="transmembrane region" description="Helical" evidence="10">
    <location>
        <begin position="342"/>
        <end position="365"/>
    </location>
</feature>
<evidence type="ECO:0000256" key="2">
    <source>
        <dbReference type="ARBA" id="ARBA00022448"/>
    </source>
</evidence>
<evidence type="ECO:0000256" key="3">
    <source>
        <dbReference type="ARBA" id="ARBA00022475"/>
    </source>
</evidence>